<feature type="transmembrane region" description="Helical" evidence="1">
    <location>
        <begin position="41"/>
        <end position="61"/>
    </location>
</feature>
<keyword evidence="1" id="KW-1133">Transmembrane helix</keyword>
<evidence type="ECO:0000313" key="3">
    <source>
        <dbReference type="Proteomes" id="UP000316083"/>
    </source>
</evidence>
<proteinExistence type="predicted"/>
<dbReference type="EMBL" id="VITF01000006">
    <property type="protein sequence ID" value="TWA68023.1"/>
    <property type="molecule type" value="Genomic_DNA"/>
</dbReference>
<dbReference type="Proteomes" id="UP000316083">
    <property type="component" value="Unassembled WGS sequence"/>
</dbReference>
<feature type="transmembrane region" description="Helical" evidence="1">
    <location>
        <begin position="12"/>
        <end position="29"/>
    </location>
</feature>
<keyword evidence="1" id="KW-0812">Transmembrane</keyword>
<keyword evidence="1" id="KW-0472">Membrane</keyword>
<evidence type="ECO:0000313" key="2">
    <source>
        <dbReference type="EMBL" id="TWA68023.1"/>
    </source>
</evidence>
<organism evidence="2 3">
    <name type="scientific">Azospirillum brasilense</name>
    <dbReference type="NCBI Taxonomy" id="192"/>
    <lineage>
        <taxon>Bacteria</taxon>
        <taxon>Pseudomonadati</taxon>
        <taxon>Pseudomonadota</taxon>
        <taxon>Alphaproteobacteria</taxon>
        <taxon>Rhodospirillales</taxon>
        <taxon>Azospirillaceae</taxon>
        <taxon>Azospirillum</taxon>
    </lineage>
</organism>
<dbReference type="AlphaFoldDB" id="A0A560B5Z4"/>
<sequence length="64" mass="6796">MTDAVRGSMWTMIGAAAAGYLLLLARSAWKQGEMRQFLRSLAIVLALCALVAGAVLAAMLLDSR</sequence>
<comment type="caution">
    <text evidence="2">The sequence shown here is derived from an EMBL/GenBank/DDBJ whole genome shotgun (WGS) entry which is preliminary data.</text>
</comment>
<accession>A0A560B5Z4</accession>
<protein>
    <submittedName>
        <fullName evidence="2">Uncharacterized protein</fullName>
    </submittedName>
</protein>
<name>A0A560B5Z4_AZOBR</name>
<evidence type="ECO:0000256" key="1">
    <source>
        <dbReference type="SAM" id="Phobius"/>
    </source>
</evidence>
<reference evidence="2 3" key="1">
    <citation type="submission" date="2019-06" db="EMBL/GenBank/DDBJ databases">
        <title>Genomic Encyclopedia of Type Strains, Phase IV (KMG-V): Genome sequencing to study the core and pangenomes of soil and plant-associated prokaryotes.</title>
        <authorList>
            <person name="Whitman W."/>
        </authorList>
    </citation>
    <scope>NUCLEOTIDE SEQUENCE [LARGE SCALE GENOMIC DNA]</scope>
    <source>
        <strain evidence="2 3">BR 11796</strain>
    </source>
</reference>
<gene>
    <name evidence="2" type="ORF">FBZ82_106145</name>
</gene>